<dbReference type="Gene3D" id="3.20.20.80">
    <property type="entry name" value="Glycosidases"/>
    <property type="match status" value="1"/>
</dbReference>
<dbReference type="GO" id="GO:0046559">
    <property type="term" value="F:alpha-glucuronidase activity"/>
    <property type="evidence" value="ECO:0007669"/>
    <property type="project" value="UniProtKB-EC"/>
</dbReference>
<keyword evidence="5 11" id="KW-0119">Carbohydrate metabolism</keyword>
<keyword evidence="9" id="KW-0964">Secreted</keyword>
<evidence type="ECO:0000256" key="10">
    <source>
        <dbReference type="PIRSR" id="PIRSR029900-1"/>
    </source>
</evidence>
<evidence type="ECO:0000256" key="3">
    <source>
        <dbReference type="ARBA" id="ARBA00022651"/>
    </source>
</evidence>
<evidence type="ECO:0000256" key="1">
    <source>
        <dbReference type="ARBA" id="ARBA00008833"/>
    </source>
</evidence>
<dbReference type="AlphaFoldDB" id="A0A8H5T3W7"/>
<evidence type="ECO:0000256" key="5">
    <source>
        <dbReference type="ARBA" id="ARBA00023277"/>
    </source>
</evidence>
<evidence type="ECO:0000256" key="6">
    <source>
        <dbReference type="ARBA" id="ARBA00023295"/>
    </source>
</evidence>
<comment type="similarity">
    <text evidence="1 9 11">Belongs to the glycosyl hydrolase 67 family.</text>
</comment>
<dbReference type="Pfam" id="PF03648">
    <property type="entry name" value="Glyco_hydro_67N"/>
    <property type="match status" value="1"/>
</dbReference>
<evidence type="ECO:0000313" key="15">
    <source>
        <dbReference type="EMBL" id="KAF5662727.1"/>
    </source>
</evidence>
<dbReference type="EMBL" id="JAAGWQ010000159">
    <property type="protein sequence ID" value="KAF5662727.1"/>
    <property type="molecule type" value="Genomic_DNA"/>
</dbReference>
<dbReference type="GO" id="GO:0005576">
    <property type="term" value="C:extracellular region"/>
    <property type="evidence" value="ECO:0007669"/>
    <property type="project" value="UniProtKB-SubCell"/>
</dbReference>
<comment type="caution">
    <text evidence="15">The sequence shown here is derived from an EMBL/GenBank/DDBJ whole genome shotgun (WGS) entry which is preliminary data.</text>
</comment>
<evidence type="ECO:0000313" key="16">
    <source>
        <dbReference type="Proteomes" id="UP000567885"/>
    </source>
</evidence>
<dbReference type="Gene3D" id="3.30.379.10">
    <property type="entry name" value="Chitobiase/beta-hexosaminidase domain 2-like"/>
    <property type="match status" value="1"/>
</dbReference>
<comment type="catalytic activity">
    <reaction evidence="8 9 11">
        <text>an alpha-D-glucuronoside + H2O = D-glucuronate + an alcohol</text>
        <dbReference type="Rhea" id="RHEA:20005"/>
        <dbReference type="ChEBI" id="CHEBI:15377"/>
        <dbReference type="ChEBI" id="CHEBI:30879"/>
        <dbReference type="ChEBI" id="CHEBI:58720"/>
        <dbReference type="ChEBI" id="CHEBI:58899"/>
        <dbReference type="EC" id="3.2.1.139"/>
    </reaction>
</comment>
<dbReference type="SUPFAM" id="SSF51445">
    <property type="entry name" value="(Trans)glycosidases"/>
    <property type="match status" value="1"/>
</dbReference>
<keyword evidence="3 9" id="KW-0858">Xylan degradation</keyword>
<keyword evidence="16" id="KW-1185">Reference proteome</keyword>
<gene>
    <name evidence="11" type="primary">aguA</name>
    <name evidence="15" type="ORF">FHETE_7833</name>
</gene>
<dbReference type="InterPro" id="IPR017853">
    <property type="entry name" value="GH"/>
</dbReference>
<dbReference type="Proteomes" id="UP000567885">
    <property type="component" value="Unassembled WGS sequence"/>
</dbReference>
<evidence type="ECO:0000256" key="9">
    <source>
        <dbReference type="PIRNR" id="PIRNR029900"/>
    </source>
</evidence>
<keyword evidence="7 11" id="KW-0624">Polysaccharide degradation</keyword>
<evidence type="ECO:0000259" key="14">
    <source>
        <dbReference type="Pfam" id="PF07488"/>
    </source>
</evidence>
<dbReference type="GO" id="GO:0045493">
    <property type="term" value="P:xylan catabolic process"/>
    <property type="evidence" value="ECO:0007669"/>
    <property type="project" value="UniProtKB-KW"/>
</dbReference>
<dbReference type="InterPro" id="IPR005154">
    <property type="entry name" value="Glyco_hydro_67_aGlcAse_N"/>
</dbReference>
<feature type="chain" id="PRO_5034417331" description="Alpha-glucuronidase" evidence="9 11">
    <location>
        <begin position="17"/>
        <end position="843"/>
    </location>
</feature>
<evidence type="ECO:0000256" key="7">
    <source>
        <dbReference type="ARBA" id="ARBA00023326"/>
    </source>
</evidence>
<dbReference type="OrthoDB" id="6501611at2759"/>
<sequence length="843" mass="94124">MRISAFLLAASTCVLAEDGLDGWLRYAPLPARHISSHAKSLPRKIRVIGGSKDSPLGSAVSELQKGFSGILDIDLKTASDKNACDFSRTIVVTTEKDLEKACHSKKTYPKLEDDGYWLSASGNSVKIIGQNERGALYGAFEYLSMLGQGKFDKVEKVSNPSAPIRWANQWDNLNGSGTHGPIERGYGGPSIFFDGIKNVKKDLSRVPLFGRLLASIGINAVVINNVNADVRLFNAENRDGLVEIADLLRPWGVQVGLSLNFASPNLTGDLDTFDPLDKRVIKWWHDLTDGLYDRIPDMAGYLVKANSEGQPGPISYNRTLSDGANMFAKALEPHGGIVMFRAFVYDKLDWTDWKADRANAAVEFFKELDGKFDDNVVVQVKYGPIDFQVREPVSPLLSHLRKTNAAIELQISQEYLGQQCHLVYLPPLWRTILDFDLRIDGKKSPVRDILSGKTFKRRLGGYAGVTNVGTDKTWLGSHLSMSNLYAFGRMAWEPTSDPQEILEDWTRLTFGLDDKVRKAVTDMSMASWPAYENYTGNLGIQTLTDILYAHYGPNPASQDNNGWGQWTRATRDHIGMDRTVSNGTGNAGQYPPEIAKMYESPETTPDDLMLWFHHVPYTFKLHSGKTVIQHFYDAHYDGAKTAQTFSKRWATLKGKVDDDRFDHEMFRLKYQAGHSIVWRDAINEFYRNLSGIADIKGRVRNHPYRIEAEKMDLDGYHPVNVTPTETASRYVAVYTNSTGTASTTLKSPKGTYSIAVNYYDVARGKATWAVYLNKRLIGKWIGDNEEKLGHWPSDFLDGHSATRMTFEGIKIKPGDKLVVIGKADGAEKAALDYISILPEGIVD</sequence>
<name>A0A8H5T3W7_FUSHE</name>
<keyword evidence="6 9" id="KW-0326">Glycosidase</keyword>
<dbReference type="Pfam" id="PF07488">
    <property type="entry name" value="Glyco_hydro_67M"/>
    <property type="match status" value="1"/>
</dbReference>
<dbReference type="PIRSF" id="PIRSF029900">
    <property type="entry name" value="Alpha-glucuronds"/>
    <property type="match status" value="1"/>
</dbReference>
<organism evidence="15 16">
    <name type="scientific">Fusarium heterosporum</name>
    <dbReference type="NCBI Taxonomy" id="42747"/>
    <lineage>
        <taxon>Eukaryota</taxon>
        <taxon>Fungi</taxon>
        <taxon>Dikarya</taxon>
        <taxon>Ascomycota</taxon>
        <taxon>Pezizomycotina</taxon>
        <taxon>Sordariomycetes</taxon>
        <taxon>Hypocreomycetidae</taxon>
        <taxon>Hypocreales</taxon>
        <taxon>Nectriaceae</taxon>
        <taxon>Fusarium</taxon>
        <taxon>Fusarium heterosporum species complex</taxon>
    </lineage>
</organism>
<dbReference type="InterPro" id="IPR011099">
    <property type="entry name" value="Glyco_hydro_67_C"/>
</dbReference>
<keyword evidence="9 11" id="KW-0732">Signal</keyword>
<dbReference type="InterPro" id="IPR029018">
    <property type="entry name" value="Hex-like_dom2"/>
</dbReference>
<accession>A0A8H5T3W7</accession>
<feature type="domain" description="Glycosyl hydrolase family 67 catalytic" evidence="14">
    <location>
        <begin position="150"/>
        <end position="474"/>
    </location>
</feature>
<comment type="function">
    <text evidence="11">Alpha-glucuronidase involved in the hydrolysis of xylan, a major structural heterogeneous polysaccharide found in plant biomass representing the second most abundant polysaccharide in the biosphere, after cellulose. Releases 4-O-methylglucuronic acid from xylan.</text>
</comment>
<evidence type="ECO:0000256" key="8">
    <source>
        <dbReference type="ARBA" id="ARBA00048838"/>
    </source>
</evidence>
<evidence type="ECO:0000259" key="12">
    <source>
        <dbReference type="Pfam" id="PF03648"/>
    </source>
</evidence>
<dbReference type="InterPro" id="IPR011395">
    <property type="entry name" value="Glyco_hydro_67_aGlcAse"/>
</dbReference>
<dbReference type="Gene3D" id="3.90.1330.10">
    <property type="entry name" value="Alpha-glucuronidase, C-terminal domain"/>
    <property type="match status" value="1"/>
</dbReference>
<feature type="active site" description="Proton acceptor" evidence="10">
    <location>
        <position position="414"/>
    </location>
</feature>
<keyword evidence="4 9" id="KW-0378">Hydrolase</keyword>
<feature type="domain" description="Glycosyl hydrolase family 67 C-terminal" evidence="13">
    <location>
        <begin position="476"/>
        <end position="698"/>
    </location>
</feature>
<dbReference type="Pfam" id="PF07477">
    <property type="entry name" value="Glyco_hydro_67C"/>
    <property type="match status" value="1"/>
</dbReference>
<evidence type="ECO:0000259" key="13">
    <source>
        <dbReference type="Pfam" id="PF07477"/>
    </source>
</evidence>
<feature type="active site" description="Proton donor" evidence="10">
    <location>
        <position position="308"/>
    </location>
</feature>
<feature type="signal peptide" evidence="9 11">
    <location>
        <begin position="1"/>
        <end position="16"/>
    </location>
</feature>
<dbReference type="EC" id="3.2.1.139" evidence="2 9"/>
<dbReference type="SUPFAM" id="SSF55545">
    <property type="entry name" value="beta-N-acetylhexosaminidase-like domain"/>
    <property type="match status" value="1"/>
</dbReference>
<feature type="domain" description="Alpha glucuronidase N-terminal" evidence="12">
    <location>
        <begin position="22"/>
        <end position="142"/>
    </location>
</feature>
<evidence type="ECO:0000256" key="11">
    <source>
        <dbReference type="RuleBase" id="RU361198"/>
    </source>
</evidence>
<proteinExistence type="inferred from homology"/>
<comment type="subcellular location">
    <subcellularLocation>
        <location evidence="9 11">Secreted</location>
    </subcellularLocation>
</comment>
<evidence type="ECO:0000256" key="2">
    <source>
        <dbReference type="ARBA" id="ARBA00012271"/>
    </source>
</evidence>
<feature type="active site" description="Proton acceptor" evidence="10">
    <location>
        <position position="386"/>
    </location>
</feature>
<dbReference type="InterPro" id="IPR011100">
    <property type="entry name" value="Glyco_hydro_67_cat"/>
</dbReference>
<protein>
    <recommendedName>
        <fullName evidence="2 9">Alpha-glucuronidase</fullName>
        <ecNumber evidence="2 9">3.2.1.139</ecNumber>
    </recommendedName>
</protein>
<dbReference type="PANTHER" id="PTHR39207:SF1">
    <property type="entry name" value="ALPHA-GLUCURONIDASE A"/>
    <property type="match status" value="1"/>
</dbReference>
<evidence type="ECO:0000256" key="4">
    <source>
        <dbReference type="ARBA" id="ARBA00022801"/>
    </source>
</evidence>
<dbReference type="CDD" id="cd02795">
    <property type="entry name" value="CBM6-CBM35-CBM36_like"/>
    <property type="match status" value="1"/>
</dbReference>
<reference evidence="15 16" key="1">
    <citation type="submission" date="2020-05" db="EMBL/GenBank/DDBJ databases">
        <title>Identification and distribution of gene clusters putatively required for synthesis of sphingolipid metabolism inhibitors in phylogenetically diverse species of the filamentous fungus Fusarium.</title>
        <authorList>
            <person name="Kim H.-S."/>
            <person name="Busman M."/>
            <person name="Brown D.W."/>
            <person name="Divon H."/>
            <person name="Uhlig S."/>
            <person name="Proctor R.H."/>
        </authorList>
    </citation>
    <scope>NUCLEOTIDE SEQUENCE [LARGE SCALE GENOMIC DNA]</scope>
    <source>
        <strain evidence="15 16">NRRL 20693</strain>
    </source>
</reference>
<dbReference type="InterPro" id="IPR037054">
    <property type="entry name" value="A-glucoronidase_C_sf"/>
</dbReference>
<dbReference type="PANTHER" id="PTHR39207">
    <property type="entry name" value="ALPHA-GLUCURONIDASE A"/>
    <property type="match status" value="1"/>
</dbReference>